<evidence type="ECO:0000313" key="3">
    <source>
        <dbReference type="EMBL" id="GAQ81651.1"/>
    </source>
</evidence>
<dbReference type="Pfam" id="PF04969">
    <property type="entry name" value="CS"/>
    <property type="match status" value="1"/>
</dbReference>
<dbReference type="EMBL" id="DF237035">
    <property type="protein sequence ID" value="GAQ81651.1"/>
    <property type="molecule type" value="Genomic_DNA"/>
</dbReference>
<accession>A0A1Y1HXG3</accession>
<organism evidence="3 4">
    <name type="scientific">Klebsormidium nitens</name>
    <name type="common">Green alga</name>
    <name type="synonym">Ulothrix nitens</name>
    <dbReference type="NCBI Taxonomy" id="105231"/>
    <lineage>
        <taxon>Eukaryota</taxon>
        <taxon>Viridiplantae</taxon>
        <taxon>Streptophyta</taxon>
        <taxon>Klebsormidiophyceae</taxon>
        <taxon>Klebsormidiales</taxon>
        <taxon>Klebsormidiaceae</taxon>
        <taxon>Klebsormidium</taxon>
    </lineage>
</organism>
<dbReference type="AlphaFoldDB" id="A0A1Y1HXG3"/>
<reference evidence="3 4" key="1">
    <citation type="journal article" date="2014" name="Nat. Commun.">
        <title>Klebsormidium flaccidum genome reveals primary factors for plant terrestrial adaptation.</title>
        <authorList>
            <person name="Hori K."/>
            <person name="Maruyama F."/>
            <person name="Fujisawa T."/>
            <person name="Togashi T."/>
            <person name="Yamamoto N."/>
            <person name="Seo M."/>
            <person name="Sato S."/>
            <person name="Yamada T."/>
            <person name="Mori H."/>
            <person name="Tajima N."/>
            <person name="Moriyama T."/>
            <person name="Ikeuchi M."/>
            <person name="Watanabe M."/>
            <person name="Wada H."/>
            <person name="Kobayashi K."/>
            <person name="Saito M."/>
            <person name="Masuda T."/>
            <person name="Sasaki-Sekimoto Y."/>
            <person name="Mashiguchi K."/>
            <person name="Awai K."/>
            <person name="Shimojima M."/>
            <person name="Masuda S."/>
            <person name="Iwai M."/>
            <person name="Nobusawa T."/>
            <person name="Narise T."/>
            <person name="Kondo S."/>
            <person name="Saito H."/>
            <person name="Sato R."/>
            <person name="Murakawa M."/>
            <person name="Ihara Y."/>
            <person name="Oshima-Yamada Y."/>
            <person name="Ohtaka K."/>
            <person name="Satoh M."/>
            <person name="Sonobe K."/>
            <person name="Ishii M."/>
            <person name="Ohtani R."/>
            <person name="Kanamori-Sato M."/>
            <person name="Honoki R."/>
            <person name="Miyazaki D."/>
            <person name="Mochizuki H."/>
            <person name="Umetsu J."/>
            <person name="Higashi K."/>
            <person name="Shibata D."/>
            <person name="Kamiya Y."/>
            <person name="Sato N."/>
            <person name="Nakamura Y."/>
            <person name="Tabata S."/>
            <person name="Ida S."/>
            <person name="Kurokawa K."/>
            <person name="Ohta H."/>
        </authorList>
    </citation>
    <scope>NUCLEOTIDE SEQUENCE [LARGE SCALE GENOMIC DNA]</scope>
    <source>
        <strain evidence="3 4">NIES-2285</strain>
    </source>
</reference>
<evidence type="ECO:0000313" key="4">
    <source>
        <dbReference type="Proteomes" id="UP000054558"/>
    </source>
</evidence>
<evidence type="ECO:0000256" key="1">
    <source>
        <dbReference type="SAM" id="MobiDB-lite"/>
    </source>
</evidence>
<dbReference type="InterPro" id="IPR052289">
    <property type="entry name" value="Calcyclin-binding_UBL-bridge"/>
</dbReference>
<dbReference type="SUPFAM" id="SSF49764">
    <property type="entry name" value="HSP20-like chaperones"/>
    <property type="match status" value="1"/>
</dbReference>
<dbReference type="InterPro" id="IPR008978">
    <property type="entry name" value="HSP20-like_chaperone"/>
</dbReference>
<feature type="compositionally biased region" description="Low complexity" evidence="1">
    <location>
        <begin position="136"/>
        <end position="155"/>
    </location>
</feature>
<evidence type="ECO:0000259" key="2">
    <source>
        <dbReference type="PROSITE" id="PS51203"/>
    </source>
</evidence>
<gene>
    <name evidence="3" type="ORF">KFL_000860230</name>
</gene>
<dbReference type="InterPro" id="IPR007052">
    <property type="entry name" value="CS_dom"/>
</dbReference>
<dbReference type="PANTHER" id="PTHR13164">
    <property type="entry name" value="CALICYLIN BINDING PROTEIN"/>
    <property type="match status" value="1"/>
</dbReference>
<dbReference type="PROSITE" id="PS51203">
    <property type="entry name" value="CS"/>
    <property type="match status" value="1"/>
</dbReference>
<dbReference type="PANTHER" id="PTHR13164:SF3">
    <property type="entry name" value="CALCYCLIN-BINDING PROTEIN"/>
    <property type="match status" value="1"/>
</dbReference>
<feature type="region of interest" description="Disordered" evidence="1">
    <location>
        <begin position="136"/>
        <end position="171"/>
    </location>
</feature>
<protein>
    <recommendedName>
        <fullName evidence="2">CS domain-containing protein</fullName>
    </recommendedName>
</protein>
<keyword evidence="4" id="KW-1185">Reference proteome</keyword>
<proteinExistence type="predicted"/>
<sequence length="343" mass="37290">MKRDWEAFHTDIFTNHRLESMTTPLSSAHRTSQPDVPCVMEPSRILIPDVREPNGSIDPAWECAGFHSPASSGFRGYTSLVDSPGSFFIPVPGASRSSAPSSCSSPAASSFDFSSLHASGLQAAFGAHPSSSTFQSLSLGTASTSSSDNSSTSSDRPSRRRKVASQMPDWMDQGMEVVGQGALDSDSGFWGAQDLAGGQESNAILQFAGARMDLPAGGQMQGDLLNIKREACDLPLVPIEQYSWLNGELQVRVFIPLVGVHNLPESSILVNYGTESLELTVRDTPRGVQHRLAFKQLYGEIVPQDCSFYRRSDKLVLKLTKVPGRLDAFNKGRPLEWFALKFD</sequence>
<dbReference type="Gene3D" id="2.60.40.790">
    <property type="match status" value="1"/>
</dbReference>
<dbReference type="Proteomes" id="UP000054558">
    <property type="component" value="Unassembled WGS sequence"/>
</dbReference>
<feature type="domain" description="CS" evidence="2">
    <location>
        <begin position="237"/>
        <end position="341"/>
    </location>
</feature>
<name>A0A1Y1HXG3_KLENI</name>